<feature type="signal peptide" evidence="8">
    <location>
        <begin position="1"/>
        <end position="28"/>
    </location>
</feature>
<evidence type="ECO:0000256" key="4">
    <source>
        <dbReference type="ARBA" id="ARBA00022622"/>
    </source>
</evidence>
<dbReference type="Gene3D" id="3.90.150.10">
    <property type="entry name" value="Variant Surface Glycoprotein, subunit A domain 1"/>
    <property type="match status" value="1"/>
</dbReference>
<feature type="domain" description="Trypanosome variant surface glycoprotein A-type N-terminal" evidence="9">
    <location>
        <begin position="33"/>
        <end position="393"/>
    </location>
</feature>
<dbReference type="AlphaFoldDB" id="A0A1J0R5I4"/>
<dbReference type="VEuPathDB" id="TriTrypDB:Tb427_000327500"/>
<evidence type="ECO:0000256" key="3">
    <source>
        <dbReference type="ARBA" id="ARBA00022475"/>
    </source>
</evidence>
<dbReference type="InterPro" id="IPR027446">
    <property type="entry name" value="VSG_C_dom_sf"/>
</dbReference>
<evidence type="ECO:0000256" key="2">
    <source>
        <dbReference type="ARBA" id="ARBA00004609"/>
    </source>
</evidence>
<accession>A0A1J0R5I4</accession>
<dbReference type="GO" id="GO:0042783">
    <property type="term" value="P:symbiont-mediated evasion of host immune response"/>
    <property type="evidence" value="ECO:0007669"/>
    <property type="project" value="InterPro"/>
</dbReference>
<evidence type="ECO:0000256" key="8">
    <source>
        <dbReference type="SAM" id="SignalP"/>
    </source>
</evidence>
<feature type="chain" id="PRO_5013380366" evidence="8">
    <location>
        <begin position="29"/>
        <end position="496"/>
    </location>
</feature>
<comment type="function">
    <text evidence="1">VSG forms a coat on the surface of the parasite. The trypanosome evades the immune response of the host by expressing a series of antigenically distinct VSGs from an estimated 1000 VSG genes.</text>
</comment>
<reference evidence="10" key="1">
    <citation type="submission" date="2016-08" db="EMBL/GenBank/DDBJ databases">
        <title>VSG repertoire of Trypanosoma brucei EATRO 1125.</title>
        <authorList>
            <person name="Cross G.A."/>
        </authorList>
    </citation>
    <scope>NUCLEOTIDE SEQUENCE</scope>
    <source>
        <strain evidence="10">EATRO 1125</strain>
    </source>
</reference>
<evidence type="ECO:0000256" key="6">
    <source>
        <dbReference type="ARBA" id="ARBA00023180"/>
    </source>
</evidence>
<keyword evidence="4" id="KW-0336">GPI-anchor</keyword>
<keyword evidence="3" id="KW-1003">Cell membrane</keyword>
<evidence type="ECO:0000256" key="7">
    <source>
        <dbReference type="ARBA" id="ARBA00023288"/>
    </source>
</evidence>
<dbReference type="EMBL" id="KX699147">
    <property type="protein sequence ID" value="APD73103.1"/>
    <property type="molecule type" value="Genomic_DNA"/>
</dbReference>
<keyword evidence="6" id="KW-0325">Glycoprotein</keyword>
<name>A0A1J0R5I4_9TRYP</name>
<evidence type="ECO:0000313" key="10">
    <source>
        <dbReference type="EMBL" id="APD73103.1"/>
    </source>
</evidence>
<evidence type="ECO:0000256" key="1">
    <source>
        <dbReference type="ARBA" id="ARBA00002523"/>
    </source>
</evidence>
<evidence type="ECO:0000259" key="9">
    <source>
        <dbReference type="Pfam" id="PF00913"/>
    </source>
</evidence>
<dbReference type="Pfam" id="PF00913">
    <property type="entry name" value="Trypan_glycop"/>
    <property type="match status" value="1"/>
</dbReference>
<dbReference type="Gene3D" id="1.10.470.10">
    <property type="entry name" value="Variant Surface Glycoprotein, subunit A, domain 2"/>
    <property type="match status" value="1"/>
</dbReference>
<proteinExistence type="predicted"/>
<dbReference type="SUPFAM" id="SSF58087">
    <property type="entry name" value="Variant surface glycoprotein (N-terminal domain)"/>
    <property type="match status" value="1"/>
</dbReference>
<protein>
    <submittedName>
        <fullName evidence="10">Variant surface glycoprotein 1125.273</fullName>
    </submittedName>
</protein>
<dbReference type="GO" id="GO:0098552">
    <property type="term" value="C:side of membrane"/>
    <property type="evidence" value="ECO:0007669"/>
    <property type="project" value="UniProtKB-KW"/>
</dbReference>
<dbReference type="GO" id="GO:0005886">
    <property type="term" value="C:plasma membrane"/>
    <property type="evidence" value="ECO:0007669"/>
    <property type="project" value="UniProtKB-SubCell"/>
</dbReference>
<sequence>MTADLTAGPWAKILQPLTPAVLLAAVFAQQATRKITAVGDPIKQSGWEPLCTLTVTLEKAADLAMGQIQQVTTGNKQYALAALKLQVLAEMETNQTKQKGYSALATTAAGKADIALSLLSTLHNDDIAAVFYAGDLRGNIGGVLNLLANAQENSGTGYCLADSSGNHAGASFKADKCGNKYHTPTGSSQKLTTGITDTGFKGFTTGNAITSGGTGDGACSLTTTGTDAQVTLFKSNIAKEIMSSTITIKAHDTSGSWTINGGRNVATAGVSGQDSLLGKTYNAQQKVNTRDVADQPADIDAAVTAAAKSGAFKQTLTPILKAEPHKLADQELNRLVNDIAEDLTGSKPSGLEQFLKDIKEKKPKGAQEDSNTETALSTVNSIADLTKVLSYYTRQHTAAVSKLQKEVSDNHVKCSANKPKEVCNAIEGEKECNATKNFHYEASKTEGPKCALKPEVKAQLEKNQETGGKDGKTTNTTGRNSFLINKATLLLALLLI</sequence>
<comment type="subcellular location">
    <subcellularLocation>
        <location evidence="2">Cell membrane</location>
        <topology evidence="2">Lipid-anchor</topology>
        <topology evidence="2">GPI-anchor</topology>
    </subcellularLocation>
</comment>
<keyword evidence="8" id="KW-0732">Signal</keyword>
<dbReference type="InterPro" id="IPR001812">
    <property type="entry name" value="Trypano_VSG_A_N_dom"/>
</dbReference>
<keyword evidence="7" id="KW-0449">Lipoprotein</keyword>
<organism evidence="10">
    <name type="scientific">Trypanosoma brucei</name>
    <dbReference type="NCBI Taxonomy" id="5691"/>
    <lineage>
        <taxon>Eukaryota</taxon>
        <taxon>Discoba</taxon>
        <taxon>Euglenozoa</taxon>
        <taxon>Kinetoplastea</taxon>
        <taxon>Metakinetoplastina</taxon>
        <taxon>Trypanosomatida</taxon>
        <taxon>Trypanosomatidae</taxon>
        <taxon>Trypanosoma</taxon>
    </lineage>
</organism>
<dbReference type="SUPFAM" id="SSF118251">
    <property type="entry name" value="Variant surface glycoprotein MITAT 1.2, VSG 221, C-terminal domain"/>
    <property type="match status" value="1"/>
</dbReference>
<evidence type="ECO:0000256" key="5">
    <source>
        <dbReference type="ARBA" id="ARBA00023136"/>
    </source>
</evidence>
<keyword evidence="5" id="KW-0472">Membrane</keyword>